<feature type="transmembrane region" description="Helical" evidence="1">
    <location>
        <begin position="141"/>
        <end position="159"/>
    </location>
</feature>
<keyword evidence="1" id="KW-0812">Transmembrane</keyword>
<gene>
    <name evidence="2" type="ORF">TVAG_170390</name>
</gene>
<dbReference type="RefSeq" id="XP_001329860.1">
    <property type="nucleotide sequence ID" value="XM_001329825.1"/>
</dbReference>
<feature type="transmembrane region" description="Helical" evidence="1">
    <location>
        <begin position="113"/>
        <end position="135"/>
    </location>
</feature>
<keyword evidence="1" id="KW-0472">Membrane</keyword>
<dbReference type="Proteomes" id="UP000001542">
    <property type="component" value="Unassembled WGS sequence"/>
</dbReference>
<dbReference type="VEuPathDB" id="TrichDB:TVAGG3_0680470"/>
<feature type="transmembrane region" description="Helical" evidence="1">
    <location>
        <begin position="264"/>
        <end position="286"/>
    </location>
</feature>
<accession>A2DPI1</accession>
<feature type="transmembrane region" description="Helical" evidence="1">
    <location>
        <begin position="17"/>
        <end position="36"/>
    </location>
</feature>
<protein>
    <submittedName>
        <fullName evidence="2">Uncharacterized protein</fullName>
    </submittedName>
</protein>
<feature type="transmembrane region" description="Helical" evidence="1">
    <location>
        <begin position="43"/>
        <end position="65"/>
    </location>
</feature>
<keyword evidence="1" id="KW-1133">Transmembrane helix</keyword>
<feature type="transmembrane region" description="Helical" evidence="1">
    <location>
        <begin position="71"/>
        <end position="92"/>
    </location>
</feature>
<feature type="transmembrane region" description="Helical" evidence="1">
    <location>
        <begin position="171"/>
        <end position="203"/>
    </location>
</feature>
<keyword evidence="3" id="KW-1185">Reference proteome</keyword>
<evidence type="ECO:0000256" key="1">
    <source>
        <dbReference type="SAM" id="Phobius"/>
    </source>
</evidence>
<organism evidence="2 3">
    <name type="scientific">Trichomonas vaginalis (strain ATCC PRA-98 / G3)</name>
    <dbReference type="NCBI Taxonomy" id="412133"/>
    <lineage>
        <taxon>Eukaryota</taxon>
        <taxon>Metamonada</taxon>
        <taxon>Parabasalia</taxon>
        <taxon>Trichomonadida</taxon>
        <taxon>Trichomonadidae</taxon>
        <taxon>Trichomonas</taxon>
    </lineage>
</organism>
<dbReference type="VEuPathDB" id="TrichDB:TVAG_170390"/>
<dbReference type="KEGG" id="tva:4775743"/>
<dbReference type="EMBL" id="DS113227">
    <property type="protein sequence ID" value="EAY17725.1"/>
    <property type="molecule type" value="Genomic_DNA"/>
</dbReference>
<reference evidence="2" key="2">
    <citation type="journal article" date="2007" name="Science">
        <title>Draft genome sequence of the sexually transmitted pathogen Trichomonas vaginalis.</title>
        <authorList>
            <person name="Carlton J.M."/>
            <person name="Hirt R.P."/>
            <person name="Silva J.C."/>
            <person name="Delcher A.L."/>
            <person name="Schatz M."/>
            <person name="Zhao Q."/>
            <person name="Wortman J.R."/>
            <person name="Bidwell S.L."/>
            <person name="Alsmark U.C.M."/>
            <person name="Besteiro S."/>
            <person name="Sicheritz-Ponten T."/>
            <person name="Noel C.J."/>
            <person name="Dacks J.B."/>
            <person name="Foster P.G."/>
            <person name="Simillion C."/>
            <person name="Van de Peer Y."/>
            <person name="Miranda-Saavedra D."/>
            <person name="Barton G.J."/>
            <person name="Westrop G.D."/>
            <person name="Mueller S."/>
            <person name="Dessi D."/>
            <person name="Fiori P.L."/>
            <person name="Ren Q."/>
            <person name="Paulsen I."/>
            <person name="Zhang H."/>
            <person name="Bastida-Corcuera F.D."/>
            <person name="Simoes-Barbosa A."/>
            <person name="Brown M.T."/>
            <person name="Hayes R.D."/>
            <person name="Mukherjee M."/>
            <person name="Okumura C.Y."/>
            <person name="Schneider R."/>
            <person name="Smith A.J."/>
            <person name="Vanacova S."/>
            <person name="Villalvazo M."/>
            <person name="Haas B.J."/>
            <person name="Pertea M."/>
            <person name="Feldblyum T.V."/>
            <person name="Utterback T.R."/>
            <person name="Shu C.L."/>
            <person name="Osoegawa K."/>
            <person name="de Jong P.J."/>
            <person name="Hrdy I."/>
            <person name="Horvathova L."/>
            <person name="Zubacova Z."/>
            <person name="Dolezal P."/>
            <person name="Malik S.B."/>
            <person name="Logsdon J.M. Jr."/>
            <person name="Henze K."/>
            <person name="Gupta A."/>
            <person name="Wang C.C."/>
            <person name="Dunne R.L."/>
            <person name="Upcroft J.A."/>
            <person name="Upcroft P."/>
            <person name="White O."/>
            <person name="Salzberg S.L."/>
            <person name="Tang P."/>
            <person name="Chiu C.-H."/>
            <person name="Lee Y.-S."/>
            <person name="Embley T.M."/>
            <person name="Coombs G.H."/>
            <person name="Mottram J.C."/>
            <person name="Tachezy J."/>
            <person name="Fraser-Liggett C.M."/>
            <person name="Johnson P.J."/>
        </authorList>
    </citation>
    <scope>NUCLEOTIDE SEQUENCE [LARGE SCALE GENOMIC DNA]</scope>
    <source>
        <strain evidence="2">G3</strain>
    </source>
</reference>
<reference evidence="2" key="1">
    <citation type="submission" date="2006-10" db="EMBL/GenBank/DDBJ databases">
        <authorList>
            <person name="Amadeo P."/>
            <person name="Zhao Q."/>
            <person name="Wortman J."/>
            <person name="Fraser-Liggett C."/>
            <person name="Carlton J."/>
        </authorList>
    </citation>
    <scope>NUCLEOTIDE SEQUENCE</scope>
    <source>
        <strain evidence="2">G3</strain>
    </source>
</reference>
<proteinExistence type="predicted"/>
<dbReference type="AlphaFoldDB" id="A2DPI1"/>
<evidence type="ECO:0000313" key="3">
    <source>
        <dbReference type="Proteomes" id="UP000001542"/>
    </source>
</evidence>
<evidence type="ECO:0000313" key="2">
    <source>
        <dbReference type="EMBL" id="EAY17725.1"/>
    </source>
</evidence>
<dbReference type="InParanoid" id="A2DPI1"/>
<name>A2DPI1_TRIV3</name>
<sequence length="295" mass="33689">MIEYYEHGFNIDNNPNYIYFMLGLLIPFAVIFILSIKGHNLESYWFVLGPALCILFCSLLPEAAIRFIHRYILIAFDFPVAYVETCLFIQLINYLSRIIRNKYYNDEQRIYKTILCFISLPALVISFTILFGGLHPENIKFLHGITFGGVVFCFIYSIVADNGNLIDTSLLALKIVLIVAPTLSTATGIITQILRIILVIISISSYNFKYDEPDFDLKVLNAFKKDLNEECAPNICKSFTCLFITYILISPSGFINPKPPVSTLYALAHPAVFIFYLLNEALYYHVYKTPKSQNS</sequence>